<reference evidence="1" key="1">
    <citation type="submission" date="2021-06" db="EMBL/GenBank/DDBJ databases">
        <authorList>
            <person name="Kallberg Y."/>
            <person name="Tangrot J."/>
            <person name="Rosling A."/>
        </authorList>
    </citation>
    <scope>NUCLEOTIDE SEQUENCE</scope>
    <source>
        <strain evidence="1">FL966</strain>
    </source>
</reference>
<accession>A0A9N9K707</accession>
<organism evidence="1 2">
    <name type="scientific">Cetraspora pellucida</name>
    <dbReference type="NCBI Taxonomy" id="1433469"/>
    <lineage>
        <taxon>Eukaryota</taxon>
        <taxon>Fungi</taxon>
        <taxon>Fungi incertae sedis</taxon>
        <taxon>Mucoromycota</taxon>
        <taxon>Glomeromycotina</taxon>
        <taxon>Glomeromycetes</taxon>
        <taxon>Diversisporales</taxon>
        <taxon>Gigasporaceae</taxon>
        <taxon>Cetraspora</taxon>
    </lineage>
</organism>
<proteinExistence type="predicted"/>
<dbReference type="Proteomes" id="UP000789759">
    <property type="component" value="Unassembled WGS sequence"/>
</dbReference>
<dbReference type="AlphaFoldDB" id="A0A9N9K707"/>
<evidence type="ECO:0000313" key="1">
    <source>
        <dbReference type="EMBL" id="CAG8810405.1"/>
    </source>
</evidence>
<evidence type="ECO:0000313" key="2">
    <source>
        <dbReference type="Proteomes" id="UP000789759"/>
    </source>
</evidence>
<name>A0A9N9K707_9GLOM</name>
<gene>
    <name evidence="1" type="ORF">CPELLU_LOCUS18582</name>
</gene>
<sequence>EPYLKQQNKTNTTNATCRGKTTEATPTAVKRIGYTVLCQCEEG</sequence>
<protein>
    <submittedName>
        <fullName evidence="1">20319_t:CDS:1</fullName>
    </submittedName>
</protein>
<dbReference type="EMBL" id="CAJVQA010037923">
    <property type="protein sequence ID" value="CAG8810405.1"/>
    <property type="molecule type" value="Genomic_DNA"/>
</dbReference>
<feature type="non-terminal residue" evidence="1">
    <location>
        <position position="43"/>
    </location>
</feature>
<comment type="caution">
    <text evidence="1">The sequence shown here is derived from an EMBL/GenBank/DDBJ whole genome shotgun (WGS) entry which is preliminary data.</text>
</comment>
<keyword evidence="2" id="KW-1185">Reference proteome</keyword>
<feature type="non-terminal residue" evidence="1">
    <location>
        <position position="1"/>
    </location>
</feature>